<proteinExistence type="predicted"/>
<sequence length="165" mass="19474">MLRQRSLQHSTEPRPISELGWIRGSYKTHLSDWLISQSLLWDPSMLATKLGRDIELQITRDNRVFEVANLMRSVTYLHAELVYYGVSTHKDPLQVWRDVLQYANPWFVDMSPKLKGMMEEEQIMITNDDFLEEFDAFVKEQGLNGKVIVLMNCPNSERWDKQNFH</sequence>
<name>A0A0F9XT98_TRIHA</name>
<evidence type="ECO:0000313" key="2">
    <source>
        <dbReference type="Proteomes" id="UP000034112"/>
    </source>
</evidence>
<evidence type="ECO:0000313" key="1">
    <source>
        <dbReference type="EMBL" id="KKP07725.1"/>
    </source>
</evidence>
<dbReference type="Proteomes" id="UP000034112">
    <property type="component" value="Unassembled WGS sequence"/>
</dbReference>
<comment type="caution">
    <text evidence="1">The sequence shown here is derived from an EMBL/GenBank/DDBJ whole genome shotgun (WGS) entry which is preliminary data.</text>
</comment>
<dbReference type="OMA" id="WIRGSYK"/>
<reference evidence="2" key="1">
    <citation type="journal article" date="2015" name="Genome Announc.">
        <title>Draft whole-genome sequence of the biocontrol agent Trichoderma harzianum T6776.</title>
        <authorList>
            <person name="Baroncelli R."/>
            <person name="Piaggeschi G."/>
            <person name="Fiorini L."/>
            <person name="Bertolini E."/>
            <person name="Zapparata A."/>
            <person name="Pe M.E."/>
            <person name="Sarrocco S."/>
            <person name="Vannacci G."/>
        </authorList>
    </citation>
    <scope>NUCLEOTIDE SEQUENCE [LARGE SCALE GENOMIC DNA]</scope>
    <source>
        <strain evidence="2">T6776</strain>
    </source>
</reference>
<accession>A0A0F9XT98</accession>
<protein>
    <submittedName>
        <fullName evidence="1">Uncharacterized protein</fullName>
    </submittedName>
</protein>
<dbReference type="OrthoDB" id="4875736at2759"/>
<gene>
    <name evidence="1" type="ORF">THAR02_00114</name>
</gene>
<dbReference type="AlphaFoldDB" id="A0A0F9XT98"/>
<dbReference type="EMBL" id="JOKZ01000002">
    <property type="protein sequence ID" value="KKP07725.1"/>
    <property type="molecule type" value="Genomic_DNA"/>
</dbReference>
<organism evidence="1 2">
    <name type="scientific">Trichoderma harzianum</name>
    <name type="common">Hypocrea lixii</name>
    <dbReference type="NCBI Taxonomy" id="5544"/>
    <lineage>
        <taxon>Eukaryota</taxon>
        <taxon>Fungi</taxon>
        <taxon>Dikarya</taxon>
        <taxon>Ascomycota</taxon>
        <taxon>Pezizomycotina</taxon>
        <taxon>Sordariomycetes</taxon>
        <taxon>Hypocreomycetidae</taxon>
        <taxon>Hypocreales</taxon>
        <taxon>Hypocreaceae</taxon>
        <taxon>Trichoderma</taxon>
    </lineage>
</organism>